<accession>J4I9P4</accession>
<dbReference type="EMBL" id="HE797037">
    <property type="protein sequence ID" value="CCM01516.1"/>
    <property type="molecule type" value="Genomic_DNA"/>
</dbReference>
<evidence type="ECO:0000313" key="5">
    <source>
        <dbReference type="EMBL" id="CCM01516.1"/>
    </source>
</evidence>
<dbReference type="AlphaFoldDB" id="J4I9P4"/>
<dbReference type="HOGENOM" id="CLU_002220_1_0_1"/>
<dbReference type="SUPFAM" id="SSF51735">
    <property type="entry name" value="NAD(P)-binding Rossmann-fold domains"/>
    <property type="match status" value="1"/>
</dbReference>
<dbReference type="STRING" id="599839.J4I9P4"/>
<evidence type="ECO:0000256" key="1">
    <source>
        <dbReference type="ARBA" id="ARBA00022450"/>
    </source>
</evidence>
<feature type="domain" description="Thioester reductase (TE)" evidence="4">
    <location>
        <begin position="706"/>
        <end position="917"/>
    </location>
</feature>
<evidence type="ECO:0008006" key="7">
    <source>
        <dbReference type="Google" id="ProtNLM"/>
    </source>
</evidence>
<keyword evidence="6" id="KW-1185">Reference proteome</keyword>
<organism evidence="5 6">
    <name type="scientific">Fibroporia radiculosa</name>
    <dbReference type="NCBI Taxonomy" id="599839"/>
    <lineage>
        <taxon>Eukaryota</taxon>
        <taxon>Fungi</taxon>
        <taxon>Dikarya</taxon>
        <taxon>Basidiomycota</taxon>
        <taxon>Agaricomycotina</taxon>
        <taxon>Agaricomycetes</taxon>
        <taxon>Polyporales</taxon>
        <taxon>Fibroporiaceae</taxon>
        <taxon>Fibroporia</taxon>
    </lineage>
</organism>
<keyword evidence="2" id="KW-0597">Phosphoprotein</keyword>
<dbReference type="PANTHER" id="PTHR43439">
    <property type="entry name" value="PHENYLACETATE-COENZYME A LIGASE"/>
    <property type="match status" value="1"/>
</dbReference>
<evidence type="ECO:0000256" key="2">
    <source>
        <dbReference type="ARBA" id="ARBA00022553"/>
    </source>
</evidence>
<dbReference type="PANTHER" id="PTHR43439:SF2">
    <property type="entry name" value="ENZYME, PUTATIVE (JCVI)-RELATED"/>
    <property type="match status" value="1"/>
</dbReference>
<dbReference type="OrthoDB" id="429813at2759"/>
<dbReference type="InterPro" id="IPR042099">
    <property type="entry name" value="ANL_N_sf"/>
</dbReference>
<dbReference type="Pfam" id="PF07993">
    <property type="entry name" value="NAD_binding_4"/>
    <property type="match status" value="1"/>
</dbReference>
<evidence type="ECO:0000259" key="4">
    <source>
        <dbReference type="Pfam" id="PF07993"/>
    </source>
</evidence>
<dbReference type="InterPro" id="IPR013120">
    <property type="entry name" value="FAR_NAD-bd"/>
</dbReference>
<dbReference type="InParanoid" id="J4I9P4"/>
<gene>
    <name evidence="5" type="ORF">FIBRA_03572</name>
</gene>
<dbReference type="Pfam" id="PF23562">
    <property type="entry name" value="AMP-binding_C_3"/>
    <property type="match status" value="1"/>
</dbReference>
<evidence type="ECO:0000259" key="3">
    <source>
        <dbReference type="Pfam" id="PF00501"/>
    </source>
</evidence>
<dbReference type="InterPro" id="IPR000873">
    <property type="entry name" value="AMP-dep_synth/lig_dom"/>
</dbReference>
<keyword evidence="1" id="KW-0596">Phosphopantetheine</keyword>
<proteinExistence type="predicted"/>
<dbReference type="RefSeq" id="XP_012180799.1">
    <property type="nucleotide sequence ID" value="XM_012325409.1"/>
</dbReference>
<dbReference type="Proteomes" id="UP000006352">
    <property type="component" value="Unassembled WGS sequence"/>
</dbReference>
<dbReference type="Gene3D" id="3.40.50.12780">
    <property type="entry name" value="N-terminal domain of ligase-like"/>
    <property type="match status" value="1"/>
</dbReference>
<dbReference type="Gene3D" id="3.40.50.720">
    <property type="entry name" value="NAD(P)-binding Rossmann-like Domain"/>
    <property type="match status" value="1"/>
</dbReference>
<name>J4I9P4_9APHY</name>
<dbReference type="SUPFAM" id="SSF56801">
    <property type="entry name" value="Acetyl-CoA synthetase-like"/>
    <property type="match status" value="1"/>
</dbReference>
<dbReference type="Pfam" id="PF00501">
    <property type="entry name" value="AMP-binding"/>
    <property type="match status" value="1"/>
</dbReference>
<protein>
    <recommendedName>
        <fullName evidence="7">Polyketide synthase phosphopantetheine-binding domain-containing protein</fullName>
    </recommendedName>
</protein>
<sequence>MTVSFSCIQGANCATFSPPTEYLQNRSRTIPELYDWTVEHNPEHPVFVYHDGTQCKSILGPQVLQAAKRAANIIVERVGAQRTAGDFELSSTPPVVAVLAATETITHFCFTLGVLYAGYTVFPLSTRNSPAAVAHLLSKSSACCIFTSNEPAIQALVGNALQDKQSELIPVHSMPVFSDLFPQNASSEPVEFLHRRRYDLSATAVISHSSGSTAFPKMIVWSHLDFMQTALTPWYGEVDLAGVVMGFHSIPMFHGLGLLHLLLVPSCGVILATFPPSSPAAIPTPESVFDGIKKTQSAIAIAVPAFIEAWSRDPEKVALLKQMSGLIYGGGPLSKSVGDMLTAEGVTILPNYGSTEAGVMNTYLPRPGAADWEYFTFSVVCQPEFIPYDDGTYELVLVSNDLHCSKIINTKVRGCDAYLTGDLLQPHPDKPGYWRVFGRADDQIMLANGEKTNPGPIENALARDPHVKAAVMFGRGRLQNGVIIEPAPEHAFDPNDTSRLQSFRETIWPSVERINETAPQHSRLFKEMILVASPSKPFQYTAKGTSRRAIILSQYAEEIDALYDSVDDTMQKDVSPPASWDLESIAEFVERTINGVLRVSVTRDADIFVHGCDSLQATWIRNTILRVLREYDPNIAKRLAPNFVFEAPSIARLSRAVHTAVHSAQDPEVANKVVAMQRMVEHYTRAYPGRPSVLKSRASKRDTVLVTGTTGAIGCNILAHLLSDETVERVYALNRVSEAGAVRQRDAFSRRGLDENLLRGEKFVYVEGDMGLPGLGIDPSLFVKIRNTATHIIHNAWRVDFNLALSSFENNIQGLRNLIDLSLESPLTTPPRLLFVSSVGVLRHVSVLGEAAEEPVEDPSSAVGSGYTESKWVAERILHLSGQASELRPVVVRVGQVCGDRRGYWNEREWFPSLVKSATVSWIPAYDAGQVLGQMRDSIHPVLHLAHPRRVSWNSVITPIAEHLGVPLVTYEEWVSALQQSVTEGTGSEVERLRENPALRLLAFFRSYKVDEDKEPLGVTKLAIVKASEVAPALQLVPETSVGSVRAWLDAWRDSGFLLSPGNHKMKA</sequence>
<evidence type="ECO:0000313" key="6">
    <source>
        <dbReference type="Proteomes" id="UP000006352"/>
    </source>
</evidence>
<dbReference type="GeneID" id="24096427"/>
<feature type="domain" description="AMP-dependent synthetase/ligase" evidence="3">
    <location>
        <begin position="36"/>
        <end position="372"/>
    </location>
</feature>
<reference evidence="5 6" key="1">
    <citation type="journal article" date="2012" name="Appl. Environ. Microbiol.">
        <title>Short-read sequencing for genomic analysis of the brown rot fungus Fibroporia radiculosa.</title>
        <authorList>
            <person name="Tang J.D."/>
            <person name="Perkins A.D."/>
            <person name="Sonstegard T.S."/>
            <person name="Schroeder S.G."/>
            <person name="Burgess S.C."/>
            <person name="Diehl S.V."/>
        </authorList>
    </citation>
    <scope>NUCLEOTIDE SEQUENCE [LARGE SCALE GENOMIC DNA]</scope>
    <source>
        <strain evidence="5 6">TFFH 294</strain>
    </source>
</reference>
<dbReference type="InterPro" id="IPR036291">
    <property type="entry name" value="NAD(P)-bd_dom_sf"/>
</dbReference>
<dbReference type="InterPro" id="IPR051414">
    <property type="entry name" value="Adenylate-forming_Reductase"/>
</dbReference>